<comment type="caution">
    <text evidence="4">The sequence shown here is derived from an EMBL/GenBank/DDBJ whole genome shotgun (WGS) entry which is preliminary data.</text>
</comment>
<dbReference type="Gene3D" id="3.40.630.30">
    <property type="match status" value="1"/>
</dbReference>
<proteinExistence type="predicted"/>
<dbReference type="Proteomes" id="UP000092021">
    <property type="component" value="Unassembled WGS sequence"/>
</dbReference>
<dbReference type="CDD" id="cd04301">
    <property type="entry name" value="NAT_SF"/>
    <property type="match status" value="1"/>
</dbReference>
<dbReference type="RefSeq" id="WP_055684629.1">
    <property type="nucleotide sequence ID" value="NZ_LJBJ02000002.1"/>
</dbReference>
<dbReference type="PANTHER" id="PTHR43626">
    <property type="entry name" value="ACYL-COA N-ACYLTRANSFERASE"/>
    <property type="match status" value="1"/>
</dbReference>
<evidence type="ECO:0000313" key="4">
    <source>
        <dbReference type="EMBL" id="OAX52784.1"/>
    </source>
</evidence>
<reference evidence="6" key="1">
    <citation type="submission" date="2016-04" db="EMBL/GenBank/DDBJ databases">
        <authorList>
            <person name="Waterworth S."/>
            <person name="Matcher G."/>
        </authorList>
    </citation>
    <scope>NUCLEOTIDE SEQUENCE [LARGE SCALE GENOMIC DNA]</scope>
    <source>
        <strain evidence="6">RuSp02-3</strain>
    </source>
</reference>
<evidence type="ECO:0000259" key="3">
    <source>
        <dbReference type="PROSITE" id="PS51186"/>
    </source>
</evidence>
<keyword evidence="2" id="KW-0012">Acyltransferase</keyword>
<evidence type="ECO:0000313" key="6">
    <source>
        <dbReference type="Proteomes" id="UP000053171"/>
    </source>
</evidence>
<evidence type="ECO:0000256" key="2">
    <source>
        <dbReference type="ARBA" id="ARBA00023315"/>
    </source>
</evidence>
<evidence type="ECO:0000313" key="5">
    <source>
        <dbReference type="EMBL" id="OAX66531.1"/>
    </source>
</evidence>
<dbReference type="EMBL" id="LWGZ01000234">
    <property type="protein sequence ID" value="OAX66531.1"/>
    <property type="molecule type" value="Genomic_DNA"/>
</dbReference>
<name>A0A199Q0C6_9MICC</name>
<dbReference type="GO" id="GO:0008080">
    <property type="term" value="F:N-acetyltransferase activity"/>
    <property type="evidence" value="ECO:0007669"/>
    <property type="project" value="InterPro"/>
</dbReference>
<dbReference type="InterPro" id="IPR016181">
    <property type="entry name" value="Acyl_CoA_acyltransferase"/>
</dbReference>
<keyword evidence="6" id="KW-1185">Reference proteome</keyword>
<dbReference type="Pfam" id="PF00583">
    <property type="entry name" value="Acetyltransf_1"/>
    <property type="match status" value="1"/>
</dbReference>
<feature type="domain" description="N-acetyltransferase" evidence="3">
    <location>
        <begin position="4"/>
        <end position="137"/>
    </location>
</feature>
<dbReference type="InterPro" id="IPR000182">
    <property type="entry name" value="GNAT_dom"/>
</dbReference>
<dbReference type="PROSITE" id="PS51186">
    <property type="entry name" value="GNAT"/>
    <property type="match status" value="1"/>
</dbReference>
<dbReference type="EMBL" id="LJBJ02000002">
    <property type="protein sequence ID" value="OAX52784.1"/>
    <property type="molecule type" value="Genomic_DNA"/>
</dbReference>
<protein>
    <recommendedName>
        <fullName evidence="3">N-acetyltransferase domain-containing protein</fullName>
    </recommendedName>
</protein>
<dbReference type="AlphaFoldDB" id="A0A199Q0C6"/>
<accession>A0A199Q0C6</accession>
<gene>
    <name evidence="5" type="ORF">A5N15_02635</name>
    <name evidence="4" type="ORF">AN277_0202240</name>
</gene>
<dbReference type="InterPro" id="IPR045039">
    <property type="entry name" value="NSI-like"/>
</dbReference>
<evidence type="ECO:0000256" key="1">
    <source>
        <dbReference type="ARBA" id="ARBA00022679"/>
    </source>
</evidence>
<dbReference type="SUPFAM" id="SSF55729">
    <property type="entry name" value="Acyl-CoA N-acyltransferases (Nat)"/>
    <property type="match status" value="1"/>
</dbReference>
<reference evidence="4 6" key="3">
    <citation type="submission" date="2016-06" db="EMBL/GenBank/DDBJ databases">
        <title>Identification of putative biosynthetic pathways for the production of bioactive secondary metabolites by the marine actinomycete Kocuria kristinae RUTW2-3.</title>
        <authorList>
            <person name="Waterworth S.C."/>
            <person name="Walmsley T.A."/>
            <person name="Matongo T."/>
            <person name="Davies-Coleman M.T."/>
            <person name="Dorrington R.A."/>
        </authorList>
    </citation>
    <scope>NUCLEOTIDE SEQUENCE [LARGE SCALE GENOMIC DNA]</scope>
    <source>
        <strain evidence="6">RuSp02-3</strain>
        <strain evidence="4">RUTW2-3</strain>
        <strain evidence="5 7">RUTW4-5</strain>
    </source>
</reference>
<organism evidence="4 6">
    <name type="scientific">Rothia kristinae</name>
    <dbReference type="NCBI Taxonomy" id="37923"/>
    <lineage>
        <taxon>Bacteria</taxon>
        <taxon>Bacillati</taxon>
        <taxon>Actinomycetota</taxon>
        <taxon>Actinomycetes</taxon>
        <taxon>Micrococcales</taxon>
        <taxon>Micrococcaceae</taxon>
        <taxon>Rothia</taxon>
    </lineage>
</organism>
<evidence type="ECO:0000313" key="7">
    <source>
        <dbReference type="Proteomes" id="UP000092021"/>
    </source>
</evidence>
<keyword evidence="1" id="KW-0808">Transferase</keyword>
<dbReference type="PANTHER" id="PTHR43626:SF4">
    <property type="entry name" value="GCN5-RELATED N-ACETYLTRANSFERASE 2, CHLOROPLASTIC"/>
    <property type="match status" value="1"/>
</dbReference>
<dbReference type="GO" id="GO:0005737">
    <property type="term" value="C:cytoplasm"/>
    <property type="evidence" value="ECO:0007669"/>
    <property type="project" value="TreeGrafter"/>
</dbReference>
<reference evidence="4" key="2">
    <citation type="submission" date="2016-04" db="EMBL/GenBank/DDBJ databases">
        <authorList>
            <person name="Evans L.H."/>
            <person name="Alamgir A."/>
            <person name="Owens N."/>
            <person name="Weber N.D."/>
            <person name="Virtaneva K."/>
            <person name="Barbian K."/>
            <person name="Babar A."/>
            <person name="Rosenke K."/>
        </authorList>
    </citation>
    <scope>NUCLEOTIDE SEQUENCE [LARGE SCALE GENOMIC DNA]</scope>
    <source>
        <strain evidence="4">RUTW2-3</strain>
    </source>
</reference>
<sequence length="137" mass="15164">MDICATRALERAELIRLYDAVGWSAYTREPELFDPMIDGAWLVLSAWDEDRLVGLVRVVGDGATVACIQDLLVLPEHQGRGIGRALLGRALQACAGIRQIYITTDDAAENQRVIDLYRSLGFRATSEMGLTTLTLQR</sequence>
<dbReference type="Proteomes" id="UP000053171">
    <property type="component" value="Unassembled WGS sequence"/>
</dbReference>